<evidence type="ECO:0000313" key="1">
    <source>
        <dbReference type="EMBL" id="DAD86057.1"/>
    </source>
</evidence>
<reference evidence="1" key="1">
    <citation type="journal article" date="2021" name="Proc. Natl. Acad. Sci. U.S.A.">
        <title>A Catalog of Tens of Thousands of Viruses from Human Metagenomes Reveals Hidden Associations with Chronic Diseases.</title>
        <authorList>
            <person name="Tisza M.J."/>
            <person name="Buck C.B."/>
        </authorList>
    </citation>
    <scope>NUCLEOTIDE SEQUENCE</scope>
    <source>
        <strain evidence="1">CtoSr5</strain>
    </source>
</reference>
<accession>A0A8S5MUN8</accession>
<name>A0A8S5MUN8_9CAUD</name>
<protein>
    <submittedName>
        <fullName evidence="1">Tail assembly chaperone</fullName>
    </submittedName>
</protein>
<organism evidence="1">
    <name type="scientific">Siphoviridae sp. ctoSr5</name>
    <dbReference type="NCBI Taxonomy" id="2826460"/>
    <lineage>
        <taxon>Viruses</taxon>
        <taxon>Duplodnaviria</taxon>
        <taxon>Heunggongvirae</taxon>
        <taxon>Uroviricota</taxon>
        <taxon>Caudoviricetes</taxon>
    </lineage>
</organism>
<dbReference type="EMBL" id="BK014993">
    <property type="protein sequence ID" value="DAD86057.1"/>
    <property type="molecule type" value="Genomic_DNA"/>
</dbReference>
<proteinExistence type="predicted"/>
<sequence>MNTIKNLSKICELHVEGTDNVVRIDFSDKRLVGNILRLMKKYQNIDESLNKEFESIETEDALEKLIAYAEIEEKVLTTFKEDVDKAFNTNITEQMFGDTLPGVERYAELFNTILPYLSDYKKEENAAIEELNKLYNTDKFTVVDGGEVDV</sequence>